<sequence length="277" mass="29093">MTRSLSLAALLAFAPILTAQSVPASPSMTPLQVASVETPSLLPTEAGMSSSNLPDAPSAVAAMAAEPMEAAAPAFDFGQAPSGVGTGAVAPRFSTIILPGQTAVPLHGMEKVVYGLHDSFNLTQLAGITISAGWSQLIDSQPHYGRDAEAFGKREGVAALRSTVQTLATDAVFSPMFHDDPRYYALGDGHSFVNRVVYAASRVVVTRSSYSMKNKINVPLLLGYGSAAGLNNLYYPDGDRGGKNTMENWGTSLVGAALGFEVSEFLDDALKMVHLRK</sequence>
<evidence type="ECO:0000313" key="3">
    <source>
        <dbReference type="Proteomes" id="UP000182409"/>
    </source>
</evidence>
<feature type="chain" id="PRO_5010220081" evidence="1">
    <location>
        <begin position="25"/>
        <end position="277"/>
    </location>
</feature>
<dbReference type="Proteomes" id="UP000182409">
    <property type="component" value="Unassembled WGS sequence"/>
</dbReference>
<evidence type="ECO:0000313" key="2">
    <source>
        <dbReference type="EMBL" id="SEC10411.1"/>
    </source>
</evidence>
<feature type="signal peptide" evidence="1">
    <location>
        <begin position="1"/>
        <end position="24"/>
    </location>
</feature>
<dbReference type="AlphaFoldDB" id="A0A1H4PSY3"/>
<keyword evidence="1" id="KW-0732">Signal</keyword>
<dbReference type="RefSeq" id="WP_074654484.1">
    <property type="nucleotide sequence ID" value="NZ_FNSD01000001.1"/>
</dbReference>
<protein>
    <submittedName>
        <fullName evidence="2">Uncharacterized protein</fullName>
    </submittedName>
</protein>
<evidence type="ECO:0000256" key="1">
    <source>
        <dbReference type="SAM" id="SignalP"/>
    </source>
</evidence>
<reference evidence="2 3" key="1">
    <citation type="submission" date="2016-10" db="EMBL/GenBank/DDBJ databases">
        <authorList>
            <person name="de Groot N.N."/>
        </authorList>
    </citation>
    <scope>NUCLEOTIDE SEQUENCE [LARGE SCALE GENOMIC DNA]</scope>
    <source>
        <strain evidence="2 3">AB35.6</strain>
    </source>
</reference>
<organism evidence="2 3">
    <name type="scientific">Terriglobus roseus</name>
    <dbReference type="NCBI Taxonomy" id="392734"/>
    <lineage>
        <taxon>Bacteria</taxon>
        <taxon>Pseudomonadati</taxon>
        <taxon>Acidobacteriota</taxon>
        <taxon>Terriglobia</taxon>
        <taxon>Terriglobales</taxon>
        <taxon>Acidobacteriaceae</taxon>
        <taxon>Terriglobus</taxon>
    </lineage>
</organism>
<gene>
    <name evidence="2" type="ORF">SAMN05443244_2661</name>
</gene>
<name>A0A1H4PSY3_9BACT</name>
<dbReference type="EMBL" id="FNSD01000001">
    <property type="protein sequence ID" value="SEC10411.1"/>
    <property type="molecule type" value="Genomic_DNA"/>
</dbReference>
<proteinExistence type="predicted"/>
<accession>A0A1H4PSY3</accession>
<dbReference type="OrthoDB" id="114100at2"/>